<feature type="transmembrane region" description="Helical" evidence="1">
    <location>
        <begin position="153"/>
        <end position="173"/>
    </location>
</feature>
<dbReference type="Gene3D" id="1.20.120.1760">
    <property type="match status" value="1"/>
</dbReference>
<keyword evidence="1" id="KW-1133">Transmembrane helix</keyword>
<dbReference type="GO" id="GO:0016020">
    <property type="term" value="C:membrane"/>
    <property type="evidence" value="ECO:0007669"/>
    <property type="project" value="InterPro"/>
</dbReference>
<name>A0A9X3S8I7_9ACTN</name>
<evidence type="ECO:0000313" key="2">
    <source>
        <dbReference type="EMBL" id="MDA0181533.1"/>
    </source>
</evidence>
<accession>A0A9X3S8I7</accession>
<organism evidence="2 3">
    <name type="scientific">Solirubrobacter phytolaccae</name>
    <dbReference type="NCBI Taxonomy" id="1404360"/>
    <lineage>
        <taxon>Bacteria</taxon>
        <taxon>Bacillati</taxon>
        <taxon>Actinomycetota</taxon>
        <taxon>Thermoleophilia</taxon>
        <taxon>Solirubrobacterales</taxon>
        <taxon>Solirubrobacteraceae</taxon>
        <taxon>Solirubrobacter</taxon>
    </lineage>
</organism>
<dbReference type="GO" id="GO:0016780">
    <property type="term" value="F:phosphotransferase activity, for other substituted phosphate groups"/>
    <property type="evidence" value="ECO:0007669"/>
    <property type="project" value="InterPro"/>
</dbReference>
<dbReference type="InterPro" id="IPR043130">
    <property type="entry name" value="CDP-OH_PTrfase_TM_dom"/>
</dbReference>
<sequence>MQDREMTFLLARPERWLLRAIAARLPGFIRPDHLTVLALVAAVAFAVAAATGHFWTAAALLVVHWFGDSLDGTLARVRRAERPKYGYYVDHLADAAATALVGLGLGLSTSMHLTAGLVLVIAYLALSINSYLETHAFGRFSLGYGRLGPTEARLALIGLLSAVALGVEVAWFGLTLLDVVALGGAGVMLVALAARAAGNLKVLAAREPYTVP</sequence>
<dbReference type="GO" id="GO:0008654">
    <property type="term" value="P:phospholipid biosynthetic process"/>
    <property type="evidence" value="ECO:0007669"/>
    <property type="project" value="InterPro"/>
</dbReference>
<evidence type="ECO:0000313" key="3">
    <source>
        <dbReference type="Proteomes" id="UP001147653"/>
    </source>
</evidence>
<gene>
    <name evidence="2" type="ORF">OJ997_14605</name>
</gene>
<proteinExistence type="predicted"/>
<keyword evidence="1" id="KW-0472">Membrane</keyword>
<feature type="transmembrane region" description="Helical" evidence="1">
    <location>
        <begin position="36"/>
        <end position="66"/>
    </location>
</feature>
<feature type="transmembrane region" description="Helical" evidence="1">
    <location>
        <begin position="113"/>
        <end position="132"/>
    </location>
</feature>
<evidence type="ECO:0000256" key="1">
    <source>
        <dbReference type="SAM" id="Phobius"/>
    </source>
</evidence>
<dbReference type="Proteomes" id="UP001147653">
    <property type="component" value="Unassembled WGS sequence"/>
</dbReference>
<dbReference type="InterPro" id="IPR000462">
    <property type="entry name" value="CDP-OH_P_trans"/>
</dbReference>
<dbReference type="EMBL" id="JAPDDP010000022">
    <property type="protein sequence ID" value="MDA0181533.1"/>
    <property type="molecule type" value="Genomic_DNA"/>
</dbReference>
<dbReference type="RefSeq" id="WP_270025849.1">
    <property type="nucleotide sequence ID" value="NZ_JAPDDP010000022.1"/>
</dbReference>
<feature type="transmembrane region" description="Helical" evidence="1">
    <location>
        <begin position="179"/>
        <end position="198"/>
    </location>
</feature>
<keyword evidence="3" id="KW-1185">Reference proteome</keyword>
<reference evidence="2" key="1">
    <citation type="submission" date="2022-10" db="EMBL/GenBank/DDBJ databases">
        <title>The WGS of Solirubrobacter phytolaccae KCTC 29190.</title>
        <authorList>
            <person name="Jiang Z."/>
        </authorList>
    </citation>
    <scope>NUCLEOTIDE SEQUENCE</scope>
    <source>
        <strain evidence="2">KCTC 29190</strain>
    </source>
</reference>
<comment type="caution">
    <text evidence="2">The sequence shown here is derived from an EMBL/GenBank/DDBJ whole genome shotgun (WGS) entry which is preliminary data.</text>
</comment>
<dbReference type="AlphaFoldDB" id="A0A9X3S8I7"/>
<keyword evidence="1" id="KW-0812">Transmembrane</keyword>
<dbReference type="Pfam" id="PF01066">
    <property type="entry name" value="CDP-OH_P_transf"/>
    <property type="match status" value="1"/>
</dbReference>
<protein>
    <submittedName>
        <fullName evidence="2">CDP-alcohol phosphatidyltransferase family protein</fullName>
    </submittedName>
</protein>